<dbReference type="InterPro" id="IPR012223">
    <property type="entry name" value="TEII"/>
</dbReference>
<dbReference type="SUPFAM" id="SSF53474">
    <property type="entry name" value="alpha/beta-Hydrolases"/>
    <property type="match status" value="1"/>
</dbReference>
<organism evidence="4 5">
    <name type="scientific">Streptodolium elevatio</name>
    <dbReference type="NCBI Taxonomy" id="3157996"/>
    <lineage>
        <taxon>Bacteria</taxon>
        <taxon>Bacillati</taxon>
        <taxon>Actinomycetota</taxon>
        <taxon>Actinomycetes</taxon>
        <taxon>Kitasatosporales</taxon>
        <taxon>Streptomycetaceae</taxon>
        <taxon>Streptodolium</taxon>
    </lineage>
</organism>
<accession>A0ABV3DP90</accession>
<dbReference type="InterPro" id="IPR029058">
    <property type="entry name" value="AB_hydrolase_fold"/>
</dbReference>
<evidence type="ECO:0000256" key="1">
    <source>
        <dbReference type="ARBA" id="ARBA00007169"/>
    </source>
</evidence>
<dbReference type="Proteomes" id="UP001551482">
    <property type="component" value="Unassembled WGS sequence"/>
</dbReference>
<dbReference type="InterPro" id="IPR020802">
    <property type="entry name" value="TesA-like"/>
</dbReference>
<dbReference type="EMBL" id="JBEZFP010000092">
    <property type="protein sequence ID" value="MEU8137575.1"/>
    <property type="molecule type" value="Genomic_DNA"/>
</dbReference>
<dbReference type="InterPro" id="IPR001031">
    <property type="entry name" value="Thioesterase"/>
</dbReference>
<keyword evidence="5" id="KW-1185">Reference proteome</keyword>
<sequence>MTATTSPPAPGRPPASGVDPAAWIRRFHATDDAGLPRLAAFPHAGGSASFWYPLSAALRGRADVLSVQYPGRQERRTEPPIEDIRRLADLSAEAIVRSIGTTAGPGGRRAVPLVLFGHSMGAVVAFEVARRLAADPRGVANPTALVVSGRRAPDRHREERVHAYDEASLIAELRSLSGTDSAVLEDEELLRMVIPALRADYRAVETYRYAPDPSGRPALRCPITVLTGDADPKVSVDEAAAWRDHTGGAFALHTFAGGHFYLTDHQTAVTAHLAAALGIADSGPGEGRTT</sequence>
<dbReference type="RefSeq" id="WP_358359660.1">
    <property type="nucleotide sequence ID" value="NZ_JBEZFP010000092.1"/>
</dbReference>
<dbReference type="SMART" id="SM00824">
    <property type="entry name" value="PKS_TE"/>
    <property type="match status" value="1"/>
</dbReference>
<proteinExistence type="inferred from homology"/>
<evidence type="ECO:0000259" key="3">
    <source>
        <dbReference type="SMART" id="SM00824"/>
    </source>
</evidence>
<dbReference type="PANTHER" id="PTHR11487:SF0">
    <property type="entry name" value="S-ACYL FATTY ACID SYNTHASE THIOESTERASE, MEDIUM CHAIN"/>
    <property type="match status" value="1"/>
</dbReference>
<gene>
    <name evidence="4" type="ORF">AB0C36_29190</name>
</gene>
<comment type="similarity">
    <text evidence="1">Belongs to the thioesterase family.</text>
</comment>
<feature type="domain" description="Thioesterase TesA-like" evidence="3">
    <location>
        <begin position="42"/>
        <end position="277"/>
    </location>
</feature>
<keyword evidence="2 4" id="KW-0378">Hydrolase</keyword>
<dbReference type="Pfam" id="PF00975">
    <property type="entry name" value="Thioesterase"/>
    <property type="match status" value="1"/>
</dbReference>
<evidence type="ECO:0000313" key="5">
    <source>
        <dbReference type="Proteomes" id="UP001551482"/>
    </source>
</evidence>
<dbReference type="PANTHER" id="PTHR11487">
    <property type="entry name" value="THIOESTERASE"/>
    <property type="match status" value="1"/>
</dbReference>
<comment type="caution">
    <text evidence="4">The sequence shown here is derived from an EMBL/GenBank/DDBJ whole genome shotgun (WGS) entry which is preliminary data.</text>
</comment>
<protein>
    <submittedName>
        <fullName evidence="4">Alpha/beta fold hydrolase</fullName>
    </submittedName>
</protein>
<dbReference type="Gene3D" id="3.40.50.1820">
    <property type="entry name" value="alpha/beta hydrolase"/>
    <property type="match status" value="1"/>
</dbReference>
<evidence type="ECO:0000313" key="4">
    <source>
        <dbReference type="EMBL" id="MEU8137575.1"/>
    </source>
</evidence>
<name>A0ABV3DP90_9ACTN</name>
<dbReference type="GO" id="GO:0016787">
    <property type="term" value="F:hydrolase activity"/>
    <property type="evidence" value="ECO:0007669"/>
    <property type="project" value="UniProtKB-KW"/>
</dbReference>
<reference evidence="4 5" key="1">
    <citation type="submission" date="2024-06" db="EMBL/GenBank/DDBJ databases">
        <title>The Natural Products Discovery Center: Release of the First 8490 Sequenced Strains for Exploring Actinobacteria Biosynthetic Diversity.</title>
        <authorList>
            <person name="Kalkreuter E."/>
            <person name="Kautsar S.A."/>
            <person name="Yang D."/>
            <person name="Bader C.D."/>
            <person name="Teijaro C.N."/>
            <person name="Fluegel L."/>
            <person name="Davis C.M."/>
            <person name="Simpson J.R."/>
            <person name="Lauterbach L."/>
            <person name="Steele A.D."/>
            <person name="Gui C."/>
            <person name="Meng S."/>
            <person name="Li G."/>
            <person name="Viehrig K."/>
            <person name="Ye F."/>
            <person name="Su P."/>
            <person name="Kiefer A.F."/>
            <person name="Nichols A."/>
            <person name="Cepeda A.J."/>
            <person name="Yan W."/>
            <person name="Fan B."/>
            <person name="Jiang Y."/>
            <person name="Adhikari A."/>
            <person name="Zheng C.-J."/>
            <person name="Schuster L."/>
            <person name="Cowan T.M."/>
            <person name="Smanski M.J."/>
            <person name="Chevrette M.G."/>
            <person name="De Carvalho L.P.S."/>
            <person name="Shen B."/>
        </authorList>
    </citation>
    <scope>NUCLEOTIDE SEQUENCE [LARGE SCALE GENOMIC DNA]</scope>
    <source>
        <strain evidence="4 5">NPDC048946</strain>
    </source>
</reference>
<evidence type="ECO:0000256" key="2">
    <source>
        <dbReference type="ARBA" id="ARBA00022801"/>
    </source>
</evidence>